<keyword evidence="14" id="KW-1185">Reference proteome</keyword>
<dbReference type="GO" id="GO:0048039">
    <property type="term" value="F:ubiquinone binding"/>
    <property type="evidence" value="ECO:0007669"/>
    <property type="project" value="TreeGrafter"/>
</dbReference>
<comment type="subcellular location">
    <subcellularLocation>
        <location evidence="1 12">Mitochondrion inner membrane</location>
        <topology evidence="1 12">Multi-pass membrane protein</topology>
    </subcellularLocation>
</comment>
<dbReference type="PANTHER" id="PTHR13337:SF2">
    <property type="entry name" value="SUCCINATE DEHYDROGENASE [UBIQUINONE] CYTOCHROME B SMALL SUBUNIT, MITOCHONDRIAL"/>
    <property type="match status" value="1"/>
</dbReference>
<dbReference type="InterPro" id="IPR034804">
    <property type="entry name" value="SQR/QFR_C/D"/>
</dbReference>
<keyword evidence="8 12" id="KW-0496">Mitochondrion</keyword>
<evidence type="ECO:0000313" key="13">
    <source>
        <dbReference type="EMBL" id="CAG8677133.1"/>
    </source>
</evidence>
<feature type="binding site" description="axial binding residue" evidence="11">
    <location>
        <position position="112"/>
    </location>
    <ligand>
        <name>heme b</name>
        <dbReference type="ChEBI" id="CHEBI:60344"/>
        <note>ligand shared with SDHC</note>
    </ligand>
    <ligandPart>
        <name>Fe</name>
        <dbReference type="ChEBI" id="CHEBI:18248"/>
    </ligandPart>
</feature>
<evidence type="ECO:0000256" key="6">
    <source>
        <dbReference type="ARBA" id="ARBA00022946"/>
    </source>
</evidence>
<dbReference type="PANTHER" id="PTHR13337">
    <property type="entry name" value="SUCCINATE DEHYDROGENASE"/>
    <property type="match status" value="1"/>
</dbReference>
<evidence type="ECO:0000313" key="14">
    <source>
        <dbReference type="Proteomes" id="UP000789508"/>
    </source>
</evidence>
<gene>
    <name evidence="13" type="ORF">ALEPTO_LOCUS10758</name>
</gene>
<dbReference type="InterPro" id="IPR007992">
    <property type="entry name" value="CybS"/>
</dbReference>
<organism evidence="13 14">
    <name type="scientific">Ambispora leptoticha</name>
    <dbReference type="NCBI Taxonomy" id="144679"/>
    <lineage>
        <taxon>Eukaryota</taxon>
        <taxon>Fungi</taxon>
        <taxon>Fungi incertae sedis</taxon>
        <taxon>Mucoromycota</taxon>
        <taxon>Glomeromycotina</taxon>
        <taxon>Glomeromycetes</taxon>
        <taxon>Archaeosporales</taxon>
        <taxon>Ambisporaceae</taxon>
        <taxon>Ambispora</taxon>
    </lineage>
</organism>
<keyword evidence="11" id="KW-0479">Metal-binding</keyword>
<evidence type="ECO:0000256" key="10">
    <source>
        <dbReference type="PIRSR" id="PIRSR607992-1"/>
    </source>
</evidence>
<evidence type="ECO:0000256" key="1">
    <source>
        <dbReference type="ARBA" id="ARBA00004448"/>
    </source>
</evidence>
<dbReference type="Gene3D" id="1.20.1300.10">
    <property type="entry name" value="Fumarate reductase/succinate dehydrogenase, transmembrane subunit"/>
    <property type="match status" value="1"/>
</dbReference>
<evidence type="ECO:0000256" key="12">
    <source>
        <dbReference type="RuleBase" id="RU364031"/>
    </source>
</evidence>
<accession>A0A9N9EJU2</accession>
<sequence length="165" mass="18150">MAFRFLSTTQRLVRPTINTFRVAPLVFNTAGFHAGRILSIQSTKTVRDGASYIKGTVNDPVVLPPRDKVTGAYHWDFERFLAVGLIPLTVASVVNGAHPITDLILGIALPIHAYIGYEAIITDYLPSRRTPIIHKVSMWGLRGATLLVLVGCYQFNTNDVGMAEL</sequence>
<keyword evidence="3" id="KW-0813">Transport</keyword>
<dbReference type="CDD" id="cd03496">
    <property type="entry name" value="SQR_TypeC_CybS"/>
    <property type="match status" value="1"/>
</dbReference>
<evidence type="ECO:0000256" key="11">
    <source>
        <dbReference type="PIRSR" id="PIRSR607992-2"/>
    </source>
</evidence>
<proteinExistence type="inferred from homology"/>
<keyword evidence="11" id="KW-0408">Iron</keyword>
<dbReference type="Pfam" id="PF05328">
    <property type="entry name" value="CybS"/>
    <property type="match status" value="1"/>
</dbReference>
<dbReference type="GO" id="GO:0006099">
    <property type="term" value="P:tricarboxylic acid cycle"/>
    <property type="evidence" value="ECO:0007669"/>
    <property type="project" value="TreeGrafter"/>
</dbReference>
<evidence type="ECO:0000256" key="9">
    <source>
        <dbReference type="ARBA" id="ARBA00023136"/>
    </source>
</evidence>
<dbReference type="GO" id="GO:0005743">
    <property type="term" value="C:mitochondrial inner membrane"/>
    <property type="evidence" value="ECO:0007669"/>
    <property type="project" value="UniProtKB-SubCell"/>
</dbReference>
<feature type="binding site" evidence="10">
    <location>
        <position position="124"/>
    </location>
    <ligand>
        <name>a ubiquinone</name>
        <dbReference type="ChEBI" id="CHEBI:16389"/>
        <note>ligand shared with IP/SDHB</note>
    </ligand>
</feature>
<keyword evidence="6 12" id="KW-0809">Transit peptide</keyword>
<feature type="non-terminal residue" evidence="13">
    <location>
        <position position="165"/>
    </location>
</feature>
<keyword evidence="4" id="KW-0812">Transmembrane</keyword>
<evidence type="ECO:0000256" key="2">
    <source>
        <dbReference type="ARBA" id="ARBA00007294"/>
    </source>
</evidence>
<dbReference type="OrthoDB" id="18577at2759"/>
<dbReference type="GO" id="GO:0020037">
    <property type="term" value="F:heme binding"/>
    <property type="evidence" value="ECO:0007669"/>
    <property type="project" value="TreeGrafter"/>
</dbReference>
<dbReference type="GO" id="GO:0046872">
    <property type="term" value="F:metal ion binding"/>
    <property type="evidence" value="ECO:0007669"/>
    <property type="project" value="UniProtKB-KW"/>
</dbReference>
<name>A0A9N9EJU2_9GLOM</name>
<dbReference type="AlphaFoldDB" id="A0A9N9EJU2"/>
<keyword evidence="9 12" id="KW-0472">Membrane</keyword>
<dbReference type="Proteomes" id="UP000789508">
    <property type="component" value="Unassembled WGS sequence"/>
</dbReference>
<evidence type="ECO:0000256" key="7">
    <source>
        <dbReference type="ARBA" id="ARBA00022989"/>
    </source>
</evidence>
<evidence type="ECO:0000256" key="8">
    <source>
        <dbReference type="ARBA" id="ARBA00023128"/>
    </source>
</evidence>
<protein>
    <recommendedName>
        <fullName evidence="12">Succinate dehydrogenase [ubiquinone] cytochrome b small subunit</fullName>
    </recommendedName>
</protein>
<keyword evidence="7" id="KW-1133">Transmembrane helix</keyword>
<evidence type="ECO:0000256" key="4">
    <source>
        <dbReference type="ARBA" id="ARBA00022692"/>
    </source>
</evidence>
<keyword evidence="5 12" id="KW-0999">Mitochondrion inner membrane</keyword>
<evidence type="ECO:0000256" key="5">
    <source>
        <dbReference type="ARBA" id="ARBA00022792"/>
    </source>
</evidence>
<dbReference type="SUPFAM" id="SSF81343">
    <property type="entry name" value="Fumarate reductase respiratory complex transmembrane subunits"/>
    <property type="match status" value="1"/>
</dbReference>
<dbReference type="EMBL" id="CAJVPS010013468">
    <property type="protein sequence ID" value="CAG8677133.1"/>
    <property type="molecule type" value="Genomic_DNA"/>
</dbReference>
<comment type="caution">
    <text evidence="13">The sequence shown here is derived from an EMBL/GenBank/DDBJ whole genome shotgun (WGS) entry which is preliminary data.</text>
</comment>
<reference evidence="13" key="1">
    <citation type="submission" date="2021-06" db="EMBL/GenBank/DDBJ databases">
        <authorList>
            <person name="Kallberg Y."/>
            <person name="Tangrot J."/>
            <person name="Rosling A."/>
        </authorList>
    </citation>
    <scope>NUCLEOTIDE SEQUENCE</scope>
    <source>
        <strain evidence="13">FL130A</strain>
    </source>
</reference>
<dbReference type="GO" id="GO:0006121">
    <property type="term" value="P:mitochondrial electron transport, succinate to ubiquinone"/>
    <property type="evidence" value="ECO:0007669"/>
    <property type="project" value="TreeGrafter"/>
</dbReference>
<evidence type="ECO:0000256" key="3">
    <source>
        <dbReference type="ARBA" id="ARBA00022448"/>
    </source>
</evidence>
<comment type="similarity">
    <text evidence="2 12">Belongs to the CybS family.</text>
</comment>